<name>A0A061D9P2_BABBI</name>
<keyword evidence="1" id="KW-0732">Signal</keyword>
<evidence type="ECO:0000313" key="2">
    <source>
        <dbReference type="EMBL" id="CDR96697.1"/>
    </source>
</evidence>
<dbReference type="VEuPathDB" id="PiroplasmaDB:BBBOND_0306010"/>
<feature type="chain" id="PRO_5001595939" evidence="1">
    <location>
        <begin position="27"/>
        <end position="128"/>
    </location>
</feature>
<evidence type="ECO:0000313" key="3">
    <source>
        <dbReference type="Proteomes" id="UP000033188"/>
    </source>
</evidence>
<organism evidence="2 3">
    <name type="scientific">Babesia bigemina</name>
    <dbReference type="NCBI Taxonomy" id="5866"/>
    <lineage>
        <taxon>Eukaryota</taxon>
        <taxon>Sar</taxon>
        <taxon>Alveolata</taxon>
        <taxon>Apicomplexa</taxon>
        <taxon>Aconoidasida</taxon>
        <taxon>Piroplasmida</taxon>
        <taxon>Babesiidae</taxon>
        <taxon>Babesia</taxon>
    </lineage>
</organism>
<dbReference type="EMBL" id="LK391709">
    <property type="protein sequence ID" value="CDR96697.1"/>
    <property type="molecule type" value="Genomic_DNA"/>
</dbReference>
<keyword evidence="3" id="KW-1185">Reference proteome</keyword>
<proteinExistence type="predicted"/>
<gene>
    <name evidence="2" type="ORF">BBBOND_0306010</name>
</gene>
<sequence length="128" mass="14551">MAKFRNMTPLEIFCAICLYCLRGIDASVCDFGGPDQLLGQNDLAICHKYADFLKFETVICPRHVDGTEYAWHPQSTSADHYSLFKAYIGANYRCSSRFTFDNSKLNKEPNLLPVEMTLSLIMRIPTLT</sequence>
<accession>A0A061D9P2</accession>
<dbReference type="RefSeq" id="XP_012768883.1">
    <property type="nucleotide sequence ID" value="XM_012913429.1"/>
</dbReference>
<evidence type="ECO:0000256" key="1">
    <source>
        <dbReference type="SAM" id="SignalP"/>
    </source>
</evidence>
<dbReference type="GeneID" id="24565238"/>
<feature type="signal peptide" evidence="1">
    <location>
        <begin position="1"/>
        <end position="26"/>
    </location>
</feature>
<dbReference type="AlphaFoldDB" id="A0A061D9P2"/>
<dbReference type="KEGG" id="bbig:BBBOND_0306010"/>
<reference evidence="3" key="1">
    <citation type="journal article" date="2014" name="Nucleic Acids Res.">
        <title>The evolutionary dynamics of variant antigen genes in Babesia reveal a history of genomic innovation underlying host-parasite interaction.</title>
        <authorList>
            <person name="Jackson A.P."/>
            <person name="Otto T.D."/>
            <person name="Darby A."/>
            <person name="Ramaprasad A."/>
            <person name="Xia D."/>
            <person name="Echaide I.E."/>
            <person name="Farber M."/>
            <person name="Gahlot S."/>
            <person name="Gamble J."/>
            <person name="Gupta D."/>
            <person name="Gupta Y."/>
            <person name="Jackson L."/>
            <person name="Malandrin L."/>
            <person name="Malas T.B."/>
            <person name="Moussa E."/>
            <person name="Nair M."/>
            <person name="Reid A.J."/>
            <person name="Sanders M."/>
            <person name="Sharma J."/>
            <person name="Tracey A."/>
            <person name="Quail M.A."/>
            <person name="Weir W."/>
            <person name="Wastling J.M."/>
            <person name="Hall N."/>
            <person name="Willadsen P."/>
            <person name="Lingelbach K."/>
            <person name="Shiels B."/>
            <person name="Tait A."/>
            <person name="Berriman M."/>
            <person name="Allred D.R."/>
            <person name="Pain A."/>
        </authorList>
    </citation>
    <scope>NUCLEOTIDE SEQUENCE [LARGE SCALE GENOMIC DNA]</scope>
    <source>
        <strain evidence="3">Bond</strain>
    </source>
</reference>
<protein>
    <submittedName>
        <fullName evidence="2">Uncharacterized protein</fullName>
    </submittedName>
</protein>
<dbReference type="Proteomes" id="UP000033188">
    <property type="component" value="Chromosome 3"/>
</dbReference>